<dbReference type="Proteomes" id="UP000003844">
    <property type="component" value="Unassembled WGS sequence"/>
</dbReference>
<feature type="transmembrane region" description="Helical" evidence="1">
    <location>
        <begin position="41"/>
        <end position="59"/>
    </location>
</feature>
<evidence type="ECO:0000313" key="3">
    <source>
        <dbReference type="Proteomes" id="UP000003844"/>
    </source>
</evidence>
<protein>
    <submittedName>
        <fullName evidence="2">Uncharacterized protein</fullName>
    </submittedName>
</protein>
<name>H2BUJ2_GILLR</name>
<dbReference type="AlphaFoldDB" id="H2BUJ2"/>
<keyword evidence="1" id="KW-1133">Transmembrane helix</keyword>
<keyword evidence="1" id="KW-0812">Transmembrane</keyword>
<keyword evidence="1" id="KW-0472">Membrane</keyword>
<feature type="transmembrane region" description="Helical" evidence="1">
    <location>
        <begin position="12"/>
        <end position="29"/>
    </location>
</feature>
<reference evidence="3" key="1">
    <citation type="journal article" date="2012" name="Stand. Genomic Sci.">
        <title>Genome sequence of the Antarctic rhodopsins-containing flavobacterium Gillisia limnaea type strain (R-8282(T)).</title>
        <authorList>
            <person name="Riedel T."/>
            <person name="Held B."/>
            <person name="Nolan M."/>
            <person name="Lucas S."/>
            <person name="Lapidus A."/>
            <person name="Tice H."/>
            <person name="Del Rio T.G."/>
            <person name="Cheng J.F."/>
            <person name="Han C."/>
            <person name="Tapia R."/>
            <person name="Goodwin L.A."/>
            <person name="Pitluck S."/>
            <person name="Liolios K."/>
            <person name="Mavromatis K."/>
            <person name="Pagani I."/>
            <person name="Ivanova N."/>
            <person name="Mikhailova N."/>
            <person name="Pati A."/>
            <person name="Chen A."/>
            <person name="Palaniappan K."/>
            <person name="Land M."/>
            <person name="Rohde M."/>
            <person name="Tindall B.J."/>
            <person name="Detter J.C."/>
            <person name="Goker M."/>
            <person name="Bristow J."/>
            <person name="Eisen J.A."/>
            <person name="Markowitz V."/>
            <person name="Hugenholtz P."/>
            <person name="Kyrpides N.C."/>
            <person name="Klenk H.P."/>
            <person name="Woyke T."/>
        </authorList>
    </citation>
    <scope>NUCLEOTIDE SEQUENCE [LARGE SCALE GENOMIC DNA]</scope>
    <source>
        <strain evidence="3">DSM 15749 / LMG 21470 / R-8282</strain>
    </source>
</reference>
<evidence type="ECO:0000256" key="1">
    <source>
        <dbReference type="SAM" id="Phobius"/>
    </source>
</evidence>
<gene>
    <name evidence="2" type="ORF">Gilli_3263</name>
</gene>
<dbReference type="eggNOG" id="ENOG502Z7W1">
    <property type="taxonomic scope" value="Bacteria"/>
</dbReference>
<dbReference type="STRING" id="865937.Gilli_3263"/>
<evidence type="ECO:0000313" key="2">
    <source>
        <dbReference type="EMBL" id="EHQ03870.1"/>
    </source>
</evidence>
<keyword evidence="3" id="KW-1185">Reference proteome</keyword>
<dbReference type="RefSeq" id="WP_006990176.1">
    <property type="nucleotide sequence ID" value="NZ_JH594606.1"/>
</dbReference>
<dbReference type="OrthoDB" id="980086at2"/>
<accession>H2BUJ2</accession>
<proteinExistence type="predicted"/>
<sequence length="579" mass="66038">MIDNFTFLNEYLILPISFGAAILLIAFIWKEWSQSGKHRLYFKVLLAFLAISSLILIALKPAIPGDKDSNKLVLLTHGFEKFQLDSLKKAHKKIKQLEYEPGQLISKEIRTAENIFILGHGIREYDLWQLDDTPALFLRGNLSEGVVKLNYEQENFVGDSLVLKGLYANPKSGNQLVMQDPAGTGLDSLVFNTEEKRSFRLSAELKVEGKYLFSLVEKDSFGEILTSDPVPVKVAKKEPLQILVINSFPTFETRYLKNFLAEAGHRITVRSQITTGRYKYEYFNTNRSSLGILTEDSLEPFDLLIIDAAALRSLPGNQRSAIENSARENGLGVFIQADDAFFKSPGILADLDFERITATEVSIEQWPGIKFPIHPYTLKDDFRIQSIHSANNLISTGYKRNGFGRIGTTVFTNTYQLVLDGHTRAYKQIWSQVVENISRKENPAVAWEKNQMIAYKHEPYDFRLRTVLDSVEVKNKEGNTIPLMQEVDFPTLWKGTTWPKQSGWNTLQADTSGVFEYYVTNKTHWKALTAFNTFEANRRYFIRTEIVGQGLRPLEPINPLWFFGLFLICMGGLWLEPKL</sequence>
<dbReference type="EMBL" id="JH594606">
    <property type="protein sequence ID" value="EHQ03870.1"/>
    <property type="molecule type" value="Genomic_DNA"/>
</dbReference>
<dbReference type="HOGENOM" id="CLU_032906_0_0_10"/>
<organism evidence="2 3">
    <name type="scientific">Gillisia limnaea (strain DSM 15749 / LMG 21470 / R-8282)</name>
    <dbReference type="NCBI Taxonomy" id="865937"/>
    <lineage>
        <taxon>Bacteria</taxon>
        <taxon>Pseudomonadati</taxon>
        <taxon>Bacteroidota</taxon>
        <taxon>Flavobacteriia</taxon>
        <taxon>Flavobacteriales</taxon>
        <taxon>Flavobacteriaceae</taxon>
        <taxon>Gillisia</taxon>
    </lineage>
</organism>